<protein>
    <recommendedName>
        <fullName evidence="1">Bacterial sugar transferase domain-containing protein</fullName>
    </recommendedName>
</protein>
<dbReference type="PANTHER" id="PTHR30576">
    <property type="entry name" value="COLANIC BIOSYNTHESIS UDP-GLUCOSE LIPID CARRIER TRANSFERASE"/>
    <property type="match status" value="1"/>
</dbReference>
<dbReference type="GO" id="GO:0016780">
    <property type="term" value="F:phosphotransferase activity, for other substituted phosphate groups"/>
    <property type="evidence" value="ECO:0007669"/>
    <property type="project" value="TreeGrafter"/>
</dbReference>
<dbReference type="PANTHER" id="PTHR30576:SF8">
    <property type="entry name" value="UNDECAPRENYL-PHOSPHATE GALACTOSE PHOSPHOTRANSFERASE"/>
    <property type="match status" value="1"/>
</dbReference>
<dbReference type="AlphaFoldDB" id="X1UGC9"/>
<evidence type="ECO:0000259" key="1">
    <source>
        <dbReference type="Pfam" id="PF02397"/>
    </source>
</evidence>
<dbReference type="InterPro" id="IPR003362">
    <property type="entry name" value="Bact_transf"/>
</dbReference>
<reference evidence="2" key="1">
    <citation type="journal article" date="2014" name="Front. Microbiol.">
        <title>High frequency of phylogenetically diverse reductive dehalogenase-homologous genes in deep subseafloor sedimentary metagenomes.</title>
        <authorList>
            <person name="Kawai M."/>
            <person name="Futagami T."/>
            <person name="Toyoda A."/>
            <person name="Takaki Y."/>
            <person name="Nishi S."/>
            <person name="Hori S."/>
            <person name="Arai W."/>
            <person name="Tsubouchi T."/>
            <person name="Morono Y."/>
            <person name="Uchiyama I."/>
            <person name="Ito T."/>
            <person name="Fujiyama A."/>
            <person name="Inagaki F."/>
            <person name="Takami H."/>
        </authorList>
    </citation>
    <scope>NUCLEOTIDE SEQUENCE</scope>
    <source>
        <strain evidence="2">Expedition CK06-06</strain>
    </source>
</reference>
<name>X1UGC9_9ZZZZ</name>
<organism evidence="2">
    <name type="scientific">marine sediment metagenome</name>
    <dbReference type="NCBI Taxonomy" id="412755"/>
    <lineage>
        <taxon>unclassified sequences</taxon>
        <taxon>metagenomes</taxon>
        <taxon>ecological metagenomes</taxon>
    </lineage>
</organism>
<feature type="domain" description="Bacterial sugar transferase" evidence="1">
    <location>
        <begin position="1"/>
        <end position="76"/>
    </location>
</feature>
<sequence length="96" mass="11509">MSLVGPRPTLQEQVKRYSKEHRRRLEMKPGITGWALVNGRNKLTWPERIKLDIWYIDHWSLWLDVKILFKTIWVVIFTREGVYGKDGVNRGYPKDK</sequence>
<gene>
    <name evidence="2" type="ORF">S12H4_28462</name>
</gene>
<dbReference type="EMBL" id="BARW01016330">
    <property type="protein sequence ID" value="GAJ02632.1"/>
    <property type="molecule type" value="Genomic_DNA"/>
</dbReference>
<proteinExistence type="predicted"/>
<accession>X1UGC9</accession>
<dbReference type="Pfam" id="PF02397">
    <property type="entry name" value="Bac_transf"/>
    <property type="match status" value="1"/>
</dbReference>
<comment type="caution">
    <text evidence="2">The sequence shown here is derived from an EMBL/GenBank/DDBJ whole genome shotgun (WGS) entry which is preliminary data.</text>
</comment>
<evidence type="ECO:0000313" key="2">
    <source>
        <dbReference type="EMBL" id="GAJ02632.1"/>
    </source>
</evidence>